<reference evidence="2" key="1">
    <citation type="journal article" date="2015" name="Antimicrob. Agents Chemother.">
        <title>Complete nucleotide sequence of a conjugative plasmid carrying bla(PER-1).</title>
        <authorList>
            <person name="Li R."/>
            <person name="Wong M.H."/>
            <person name="Zhou Y."/>
            <person name="Chan E.W."/>
            <person name="Chen S."/>
        </authorList>
    </citation>
    <scope>NUCLEOTIDE SEQUENCE</scope>
    <source>
        <strain evidence="2">V36</strain>
        <plasmid evidence="2">pVPH1</plasmid>
    </source>
</reference>
<feature type="transmembrane region" description="Helical" evidence="1">
    <location>
        <begin position="20"/>
        <end position="38"/>
    </location>
</feature>
<dbReference type="AlphaFoldDB" id="A0A0C5GS02"/>
<dbReference type="EMBL" id="KP688397">
    <property type="protein sequence ID" value="AJP18237.1"/>
    <property type="molecule type" value="Genomic_DNA"/>
</dbReference>
<name>A0A0C5GS02_VIBPH</name>
<evidence type="ECO:0000256" key="1">
    <source>
        <dbReference type="SAM" id="Phobius"/>
    </source>
</evidence>
<accession>A0A0C5GS02</accession>
<dbReference type="RefSeq" id="WP_153274586.1">
    <property type="nucleotide sequence ID" value="NZ_CP034301.1"/>
</dbReference>
<keyword evidence="1" id="KW-0812">Transmembrane</keyword>
<geneLocation type="plasmid" evidence="2">
    <name>pVPH1</name>
</geneLocation>
<keyword evidence="1" id="KW-1133">Transmembrane helix</keyword>
<evidence type="ECO:0000313" key="2">
    <source>
        <dbReference type="EMBL" id="AJP18237.1"/>
    </source>
</evidence>
<organism evidence="2">
    <name type="scientific">Vibrio parahaemolyticus</name>
    <dbReference type="NCBI Taxonomy" id="670"/>
    <lineage>
        <taxon>Bacteria</taxon>
        <taxon>Pseudomonadati</taxon>
        <taxon>Pseudomonadota</taxon>
        <taxon>Gammaproteobacteria</taxon>
        <taxon>Vibrionales</taxon>
        <taxon>Vibrionaceae</taxon>
        <taxon>Vibrio</taxon>
    </lineage>
</organism>
<sequence length="47" mass="5233">MSSHTHTANSSERSGASWGVGQIILWQLIFAVGFFFGIQYGDLVRLF</sequence>
<proteinExistence type="predicted"/>
<protein>
    <submittedName>
        <fullName evidence="2">Uncharacterized protein</fullName>
    </submittedName>
</protein>
<gene>
    <name evidence="2" type="ORF">pVPH1_0065</name>
</gene>
<keyword evidence="1" id="KW-0472">Membrane</keyword>
<keyword evidence="2" id="KW-0614">Plasmid</keyword>